<organism evidence="5 6">
    <name type="scientific">Prolixibacter denitrificans</name>
    <dbReference type="NCBI Taxonomy" id="1541063"/>
    <lineage>
        <taxon>Bacteria</taxon>
        <taxon>Pseudomonadati</taxon>
        <taxon>Bacteroidota</taxon>
        <taxon>Bacteroidia</taxon>
        <taxon>Marinilabiliales</taxon>
        <taxon>Prolixibacteraceae</taxon>
        <taxon>Prolixibacter</taxon>
    </lineage>
</organism>
<proteinExistence type="inferred from homology"/>
<dbReference type="Pfam" id="PF08338">
    <property type="entry name" value="DUF1731"/>
    <property type="match status" value="1"/>
</dbReference>
<feature type="domain" description="DUF1731" evidence="3">
    <location>
        <begin position="239"/>
        <end position="285"/>
    </location>
</feature>
<dbReference type="PANTHER" id="PTHR11092:SF0">
    <property type="entry name" value="EPIMERASE FAMILY PROTEIN SDR39U1"/>
    <property type="match status" value="1"/>
</dbReference>
<accession>A0A2P8CFY0</accession>
<gene>
    <name evidence="5" type="ORF">CLV93_103303</name>
    <name evidence="4" type="ORF">JCM18694_36720</name>
</gene>
<dbReference type="Proteomes" id="UP000396862">
    <property type="component" value="Unassembled WGS sequence"/>
</dbReference>
<dbReference type="Gene3D" id="3.40.50.720">
    <property type="entry name" value="NAD(P)-binding Rossmann-like Domain"/>
    <property type="match status" value="1"/>
</dbReference>
<dbReference type="InterPro" id="IPR013549">
    <property type="entry name" value="DUF1731"/>
</dbReference>
<dbReference type="EMBL" id="BLAU01000001">
    <property type="protein sequence ID" value="GET23426.1"/>
    <property type="molecule type" value="Genomic_DNA"/>
</dbReference>
<reference evidence="4 7" key="2">
    <citation type="submission" date="2019-10" db="EMBL/GenBank/DDBJ databases">
        <title>Prolixibacter strains distinguished by the presence of nitrate reductase genes were adept at nitrate-dependent anaerobic corrosion of metallic iron and carbon steel.</title>
        <authorList>
            <person name="Iino T."/>
            <person name="Shono N."/>
            <person name="Ito K."/>
            <person name="Nakamura R."/>
            <person name="Sueoka K."/>
            <person name="Harayama S."/>
            <person name="Ohkuma M."/>
        </authorList>
    </citation>
    <scope>NUCLEOTIDE SEQUENCE [LARGE SCALE GENOMIC DNA]</scope>
    <source>
        <strain evidence="4 7">MIC1-1</strain>
    </source>
</reference>
<dbReference type="NCBIfam" id="TIGR01777">
    <property type="entry name" value="yfcH"/>
    <property type="match status" value="1"/>
</dbReference>
<dbReference type="SUPFAM" id="SSF51735">
    <property type="entry name" value="NAD(P)-binding Rossmann-fold domains"/>
    <property type="match status" value="1"/>
</dbReference>
<keyword evidence="7" id="KW-1185">Reference proteome</keyword>
<evidence type="ECO:0000313" key="6">
    <source>
        <dbReference type="Proteomes" id="UP000240621"/>
    </source>
</evidence>
<protein>
    <submittedName>
        <fullName evidence="4">Epimerase</fullName>
    </submittedName>
</protein>
<evidence type="ECO:0000259" key="3">
    <source>
        <dbReference type="Pfam" id="PF08338"/>
    </source>
</evidence>
<sequence length="288" mass="31220">MKIAISGSTGFIGGALREAFVSSGIEVVPLLRADFKRGENYLVQLLTGVDGIINLAGAPIVKRWTQAYKQEIMESRIKVTRQLVGALKAMSTDDRPEMFLSASAIGIYANSGTHDEEVFEYGHDFLGEVATRWEGAASEVEALGVRLVIMRMGLVLGKDGGMFGRLLPIFRMGLGGTVASGKQGFSFIHLDDVVGAVQFLLAKKELKGVFNFTAPYPVNNETFTRKLARKLGRPSFMAVPAFALKLVFSEGATALSHGPTVLPRKLSEAGYKFQFPDIDSALDDLIKP</sequence>
<dbReference type="RefSeq" id="WP_106541709.1">
    <property type="nucleotide sequence ID" value="NZ_BLAU01000001.1"/>
</dbReference>
<dbReference type="AlphaFoldDB" id="A0A2P8CFY0"/>
<dbReference type="Proteomes" id="UP000240621">
    <property type="component" value="Unassembled WGS sequence"/>
</dbReference>
<dbReference type="PANTHER" id="PTHR11092">
    <property type="entry name" value="SUGAR NUCLEOTIDE EPIMERASE RELATED"/>
    <property type="match status" value="1"/>
</dbReference>
<feature type="domain" description="NAD-dependent epimerase/dehydratase" evidence="2">
    <location>
        <begin position="3"/>
        <end position="210"/>
    </location>
</feature>
<name>A0A2P8CFY0_9BACT</name>
<evidence type="ECO:0000256" key="1">
    <source>
        <dbReference type="ARBA" id="ARBA00009353"/>
    </source>
</evidence>
<evidence type="ECO:0000259" key="2">
    <source>
        <dbReference type="Pfam" id="PF01370"/>
    </source>
</evidence>
<dbReference type="EMBL" id="PYGC01000003">
    <property type="protein sequence ID" value="PSK83885.1"/>
    <property type="molecule type" value="Genomic_DNA"/>
</dbReference>
<evidence type="ECO:0000313" key="7">
    <source>
        <dbReference type="Proteomes" id="UP000396862"/>
    </source>
</evidence>
<dbReference type="InterPro" id="IPR010099">
    <property type="entry name" value="SDR39U1"/>
</dbReference>
<dbReference type="InterPro" id="IPR001509">
    <property type="entry name" value="Epimerase_deHydtase"/>
</dbReference>
<dbReference type="OrthoDB" id="329806at2"/>
<reference evidence="5 6" key="1">
    <citation type="submission" date="2018-03" db="EMBL/GenBank/DDBJ databases">
        <title>Genomic Encyclopedia of Archaeal and Bacterial Type Strains, Phase II (KMG-II): from individual species to whole genera.</title>
        <authorList>
            <person name="Goeker M."/>
        </authorList>
    </citation>
    <scope>NUCLEOTIDE SEQUENCE [LARGE SCALE GENOMIC DNA]</scope>
    <source>
        <strain evidence="5 6">DSM 27267</strain>
    </source>
</reference>
<comment type="caution">
    <text evidence="5">The sequence shown here is derived from an EMBL/GenBank/DDBJ whole genome shotgun (WGS) entry which is preliminary data.</text>
</comment>
<comment type="similarity">
    <text evidence="1">Belongs to the NAD(P)-dependent epimerase/dehydratase family. SDR39U1 subfamily.</text>
</comment>
<evidence type="ECO:0000313" key="5">
    <source>
        <dbReference type="EMBL" id="PSK83885.1"/>
    </source>
</evidence>
<dbReference type="InterPro" id="IPR036291">
    <property type="entry name" value="NAD(P)-bd_dom_sf"/>
</dbReference>
<evidence type="ECO:0000313" key="4">
    <source>
        <dbReference type="EMBL" id="GET23426.1"/>
    </source>
</evidence>
<dbReference type="Pfam" id="PF01370">
    <property type="entry name" value="Epimerase"/>
    <property type="match status" value="1"/>
</dbReference>